<dbReference type="AlphaFoldDB" id="A0A5C4T7F4"/>
<keyword evidence="1" id="KW-0812">Transmembrane</keyword>
<keyword evidence="3" id="KW-1185">Reference proteome</keyword>
<reference evidence="2 3" key="1">
    <citation type="submission" date="2019-05" db="EMBL/GenBank/DDBJ databases">
        <title>We sequenced the genome of Paenibacillus hemerocallicola KCTC 33185 for further insight into its adaptation and study the phylogeny of Paenibacillus.</title>
        <authorList>
            <person name="Narsing Rao M.P."/>
        </authorList>
    </citation>
    <scope>NUCLEOTIDE SEQUENCE [LARGE SCALE GENOMIC DNA]</scope>
    <source>
        <strain evidence="2 3">KCTC 33185</strain>
    </source>
</reference>
<accession>A0A5C4T7F4</accession>
<proteinExistence type="predicted"/>
<dbReference type="RefSeq" id="WP_139603649.1">
    <property type="nucleotide sequence ID" value="NZ_VDCQ01000025.1"/>
</dbReference>
<feature type="transmembrane region" description="Helical" evidence="1">
    <location>
        <begin position="133"/>
        <end position="152"/>
    </location>
</feature>
<keyword evidence="1" id="KW-1133">Transmembrane helix</keyword>
<comment type="caution">
    <text evidence="2">The sequence shown here is derived from an EMBL/GenBank/DDBJ whole genome shotgun (WGS) entry which is preliminary data.</text>
</comment>
<evidence type="ECO:0000313" key="2">
    <source>
        <dbReference type="EMBL" id="TNJ64775.1"/>
    </source>
</evidence>
<organism evidence="2 3">
    <name type="scientific">Paenibacillus hemerocallicola</name>
    <dbReference type="NCBI Taxonomy" id="1172614"/>
    <lineage>
        <taxon>Bacteria</taxon>
        <taxon>Bacillati</taxon>
        <taxon>Bacillota</taxon>
        <taxon>Bacilli</taxon>
        <taxon>Bacillales</taxon>
        <taxon>Paenibacillaceae</taxon>
        <taxon>Paenibacillus</taxon>
    </lineage>
</organism>
<feature type="transmembrane region" description="Helical" evidence="1">
    <location>
        <begin position="103"/>
        <end position="121"/>
    </location>
</feature>
<gene>
    <name evidence="2" type="ORF">FE784_18160</name>
</gene>
<feature type="transmembrane region" description="Helical" evidence="1">
    <location>
        <begin position="213"/>
        <end position="231"/>
    </location>
</feature>
<protein>
    <submittedName>
        <fullName evidence="2">Uncharacterized protein</fullName>
    </submittedName>
</protein>
<sequence length="234" mass="25591">MSPRTPYGKAAFAYRCSLWTKLWLKSPFSWLVVLCTFAAARLIVQSGQHSQDIASSVYEKEGMLLAAVTVSWAMSLDADSGWLRQIWTYPQRRIVVIAERYGFGMLLFCAVMAIVSVYMHARFGSNVWKVFMFALPVHATVGACAMVGTILANHSLGGLLGAVGLWAAAVGAGDNLGEYAPAVVHFTGVFRSVVHAGTSAAVPWDGWVVANRFWYMAAFCTLWAAAVMLVLRRK</sequence>
<feature type="transmembrane region" description="Helical" evidence="1">
    <location>
        <begin position="27"/>
        <end position="44"/>
    </location>
</feature>
<name>A0A5C4T7F4_9BACL</name>
<keyword evidence="1" id="KW-0472">Membrane</keyword>
<evidence type="ECO:0000313" key="3">
    <source>
        <dbReference type="Proteomes" id="UP000307943"/>
    </source>
</evidence>
<dbReference type="EMBL" id="VDCQ01000025">
    <property type="protein sequence ID" value="TNJ64775.1"/>
    <property type="molecule type" value="Genomic_DNA"/>
</dbReference>
<evidence type="ECO:0000256" key="1">
    <source>
        <dbReference type="SAM" id="Phobius"/>
    </source>
</evidence>
<dbReference type="Proteomes" id="UP000307943">
    <property type="component" value="Unassembled WGS sequence"/>
</dbReference>